<organism evidence="2 3">
    <name type="scientific">Fimbriiglobus ruber</name>
    <dbReference type="NCBI Taxonomy" id="1908690"/>
    <lineage>
        <taxon>Bacteria</taxon>
        <taxon>Pseudomonadati</taxon>
        <taxon>Planctomycetota</taxon>
        <taxon>Planctomycetia</taxon>
        <taxon>Gemmatales</taxon>
        <taxon>Gemmataceae</taxon>
        <taxon>Fimbriiglobus</taxon>
    </lineage>
</organism>
<name>A0A225DQQ4_9BACT</name>
<dbReference type="AlphaFoldDB" id="A0A225DQQ4"/>
<dbReference type="Proteomes" id="UP000214646">
    <property type="component" value="Unassembled WGS sequence"/>
</dbReference>
<protein>
    <submittedName>
        <fullName evidence="2">Uncharacterized protein</fullName>
    </submittedName>
</protein>
<feature type="region of interest" description="Disordered" evidence="1">
    <location>
        <begin position="19"/>
        <end position="94"/>
    </location>
</feature>
<evidence type="ECO:0000256" key="1">
    <source>
        <dbReference type="SAM" id="MobiDB-lite"/>
    </source>
</evidence>
<evidence type="ECO:0000313" key="3">
    <source>
        <dbReference type="Proteomes" id="UP000214646"/>
    </source>
</evidence>
<gene>
    <name evidence="2" type="ORF">FRUB_07627</name>
</gene>
<feature type="compositionally biased region" description="Basic and acidic residues" evidence="1">
    <location>
        <begin position="28"/>
        <end position="42"/>
    </location>
</feature>
<feature type="compositionally biased region" description="Basic residues" evidence="1">
    <location>
        <begin position="48"/>
        <end position="62"/>
    </location>
</feature>
<accession>A0A225DQQ4</accession>
<dbReference type="EMBL" id="NIDE01000014">
    <property type="protein sequence ID" value="OWK38507.1"/>
    <property type="molecule type" value="Genomic_DNA"/>
</dbReference>
<reference evidence="3" key="1">
    <citation type="submission" date="2017-06" db="EMBL/GenBank/DDBJ databases">
        <title>Genome analysis of Fimbriiglobus ruber SP5, the first member of the order Planctomycetales with confirmed chitinolytic capability.</title>
        <authorList>
            <person name="Ravin N.V."/>
            <person name="Rakitin A.L."/>
            <person name="Ivanova A.A."/>
            <person name="Beletsky A.V."/>
            <person name="Kulichevskaya I.S."/>
            <person name="Mardanov A.V."/>
            <person name="Dedysh S.N."/>
        </authorList>
    </citation>
    <scope>NUCLEOTIDE SEQUENCE [LARGE SCALE GENOMIC DNA]</scope>
    <source>
        <strain evidence="3">SP5</strain>
    </source>
</reference>
<comment type="caution">
    <text evidence="2">The sequence shown here is derived from an EMBL/GenBank/DDBJ whole genome shotgun (WGS) entry which is preliminary data.</text>
</comment>
<dbReference type="RefSeq" id="WP_088258288.1">
    <property type="nucleotide sequence ID" value="NZ_NIDE01000014.1"/>
</dbReference>
<proteinExistence type="predicted"/>
<evidence type="ECO:0000313" key="2">
    <source>
        <dbReference type="EMBL" id="OWK38507.1"/>
    </source>
</evidence>
<sequence>MWSRLQRQCAAAQQRIADLEKQLPATTKLDEPYPLRSEDQRQQARSTAKTRPRKPKGRHGRVRTADAIALAERPDRRPGGRVPPLAHAGRPGRL</sequence>
<keyword evidence="3" id="KW-1185">Reference proteome</keyword>